<dbReference type="Proteomes" id="UP000007054">
    <property type="component" value="Chromosome"/>
</dbReference>
<evidence type="ECO:0000256" key="4">
    <source>
        <dbReference type="ARBA" id="ARBA00022553"/>
    </source>
</evidence>
<dbReference type="AlphaFoldDB" id="D4LEC6"/>
<accession>D4LEC6</accession>
<dbReference type="HOGENOM" id="CLU_000445_89_3_9"/>
<dbReference type="InterPro" id="IPR004358">
    <property type="entry name" value="Sig_transdc_His_kin-like_C"/>
</dbReference>
<evidence type="ECO:0000259" key="12">
    <source>
        <dbReference type="PROSITE" id="PS50109"/>
    </source>
</evidence>
<organism evidence="13 14">
    <name type="scientific">Ruminococcus champanellensis (strain DSM 18848 / JCM 17042 / KCTC 15320 / 18P13)</name>
    <dbReference type="NCBI Taxonomy" id="213810"/>
    <lineage>
        <taxon>Bacteria</taxon>
        <taxon>Bacillati</taxon>
        <taxon>Bacillota</taxon>
        <taxon>Clostridia</taxon>
        <taxon>Eubacteriales</taxon>
        <taxon>Oscillospiraceae</taxon>
        <taxon>Ruminococcus</taxon>
    </lineage>
</organism>
<dbReference type="CDD" id="cd00082">
    <property type="entry name" value="HisKA"/>
    <property type="match status" value="1"/>
</dbReference>
<feature type="domain" description="Histidine kinase" evidence="12">
    <location>
        <begin position="204"/>
        <end position="418"/>
    </location>
</feature>
<dbReference type="EC" id="2.7.13.3" evidence="3"/>
<dbReference type="RefSeq" id="WP_015558877.1">
    <property type="nucleotide sequence ID" value="NC_021039.1"/>
</dbReference>
<protein>
    <recommendedName>
        <fullName evidence="3">histidine kinase</fullName>
        <ecNumber evidence="3">2.7.13.3</ecNumber>
    </recommendedName>
</protein>
<keyword evidence="5" id="KW-0808">Transferase</keyword>
<comment type="catalytic activity">
    <reaction evidence="1">
        <text>ATP + protein L-histidine = ADP + protein N-phospho-L-histidine.</text>
        <dbReference type="EC" id="2.7.13.3"/>
    </reaction>
</comment>
<dbReference type="PANTHER" id="PTHR45436:SF5">
    <property type="entry name" value="SENSOR HISTIDINE KINASE TRCS"/>
    <property type="match status" value="1"/>
</dbReference>
<evidence type="ECO:0000256" key="8">
    <source>
        <dbReference type="ARBA" id="ARBA00022989"/>
    </source>
</evidence>
<name>D4LEC6_RUMC1</name>
<evidence type="ECO:0000256" key="10">
    <source>
        <dbReference type="ARBA" id="ARBA00023136"/>
    </source>
</evidence>
<keyword evidence="10 11" id="KW-0472">Membrane</keyword>
<evidence type="ECO:0000256" key="11">
    <source>
        <dbReference type="SAM" id="Phobius"/>
    </source>
</evidence>
<dbReference type="SMART" id="SM00387">
    <property type="entry name" value="HATPase_c"/>
    <property type="match status" value="1"/>
</dbReference>
<keyword evidence="14" id="KW-1185">Reference proteome</keyword>
<dbReference type="InterPro" id="IPR050428">
    <property type="entry name" value="TCS_sensor_his_kinase"/>
</dbReference>
<dbReference type="Gene3D" id="3.30.565.10">
    <property type="entry name" value="Histidine kinase-like ATPase, C-terminal domain"/>
    <property type="match status" value="1"/>
</dbReference>
<dbReference type="PATRIC" id="fig|213810.4.peg.1831"/>
<dbReference type="EMBL" id="FP929052">
    <property type="protein sequence ID" value="CBL17971.1"/>
    <property type="molecule type" value="Genomic_DNA"/>
</dbReference>
<dbReference type="GeneID" id="83157129"/>
<dbReference type="PROSITE" id="PS50109">
    <property type="entry name" value="HIS_KIN"/>
    <property type="match status" value="1"/>
</dbReference>
<dbReference type="InterPro" id="IPR036890">
    <property type="entry name" value="HATPase_C_sf"/>
</dbReference>
<dbReference type="InterPro" id="IPR036097">
    <property type="entry name" value="HisK_dim/P_sf"/>
</dbReference>
<dbReference type="CDD" id="cd00075">
    <property type="entry name" value="HATPase"/>
    <property type="match status" value="1"/>
</dbReference>
<dbReference type="InterPro" id="IPR003594">
    <property type="entry name" value="HATPase_dom"/>
</dbReference>
<keyword evidence="6 11" id="KW-0812">Transmembrane</keyword>
<dbReference type="SMART" id="SM00388">
    <property type="entry name" value="HisKA"/>
    <property type="match status" value="1"/>
</dbReference>
<keyword evidence="8 11" id="KW-1133">Transmembrane helix</keyword>
<dbReference type="SUPFAM" id="SSF55874">
    <property type="entry name" value="ATPase domain of HSP90 chaperone/DNA topoisomerase II/histidine kinase"/>
    <property type="match status" value="1"/>
</dbReference>
<dbReference type="SUPFAM" id="SSF47384">
    <property type="entry name" value="Homodimeric domain of signal transducing histidine kinase"/>
    <property type="match status" value="1"/>
</dbReference>
<dbReference type="BioCyc" id="RCHA213810:RUM_RS12205-MONOMER"/>
<sequence length="420" mass="47301">MDRILNMFSNRSVRRFTAASLLCMLLCALGGWALAEKQARQSARLLQAQQLQIAGKLESSMPEAREQIRSAMLEERTAEDLARGEALLGAYGLRITDTSPKTNQTYQIIRKQLLTDLLLYGMTAPLLLFMLAMFAQSRILLGVQTLTAACRGISAGKAPLMSKRIPDGDLLVCGLELQRLYDACMHFKQIMQREKEQLRQRMQDISHQMKTPLSVIKLNLELLLEHPDMPLNKKTGFLQTNLKELSHMEWLISNQLKLARLEAGVVEYNLRLLPVGDTCRSVWMRFRQTAVQQDTELFCNVPKEILLWHDPAWLSEALTNLVKNALEHTKGGRVEITGEETPMTVQLTIRDNGSGISPAERAALFERFNRHSSALSEASTGIGLSIAKRITEDQGGELILEPNSDRGCCFHLCFLKKQKP</sequence>
<dbReference type="GO" id="GO:0016020">
    <property type="term" value="C:membrane"/>
    <property type="evidence" value="ECO:0007669"/>
    <property type="project" value="UniProtKB-SubCell"/>
</dbReference>
<gene>
    <name evidence="13" type="ordered locus">RUM_19310</name>
</gene>
<keyword evidence="4" id="KW-0597">Phosphoprotein</keyword>
<evidence type="ECO:0000256" key="7">
    <source>
        <dbReference type="ARBA" id="ARBA00022777"/>
    </source>
</evidence>
<proteinExistence type="predicted"/>
<dbReference type="GO" id="GO:0000155">
    <property type="term" value="F:phosphorelay sensor kinase activity"/>
    <property type="evidence" value="ECO:0007669"/>
    <property type="project" value="InterPro"/>
</dbReference>
<evidence type="ECO:0000256" key="1">
    <source>
        <dbReference type="ARBA" id="ARBA00000085"/>
    </source>
</evidence>
<keyword evidence="7 13" id="KW-0418">Kinase</keyword>
<dbReference type="Pfam" id="PF02518">
    <property type="entry name" value="HATPase_c"/>
    <property type="match status" value="1"/>
</dbReference>
<dbReference type="PRINTS" id="PR00344">
    <property type="entry name" value="BCTRLSENSOR"/>
</dbReference>
<evidence type="ECO:0000256" key="2">
    <source>
        <dbReference type="ARBA" id="ARBA00004370"/>
    </source>
</evidence>
<comment type="subcellular location">
    <subcellularLocation>
        <location evidence="2">Membrane</location>
    </subcellularLocation>
</comment>
<dbReference type="Gene3D" id="1.10.287.130">
    <property type="match status" value="1"/>
</dbReference>
<evidence type="ECO:0000313" key="14">
    <source>
        <dbReference type="Proteomes" id="UP000007054"/>
    </source>
</evidence>
<dbReference type="InterPro" id="IPR003661">
    <property type="entry name" value="HisK_dim/P_dom"/>
</dbReference>
<dbReference type="STRING" id="213810.RUM_19310"/>
<evidence type="ECO:0000256" key="5">
    <source>
        <dbReference type="ARBA" id="ARBA00022679"/>
    </source>
</evidence>
<evidence type="ECO:0000256" key="6">
    <source>
        <dbReference type="ARBA" id="ARBA00022692"/>
    </source>
</evidence>
<reference evidence="13" key="1">
    <citation type="submission" date="2010-03" db="EMBL/GenBank/DDBJ databases">
        <title>The genome sequence of Ruminococcus sp. 18P13.</title>
        <authorList>
            <consortium name="metaHIT consortium -- http://www.metahit.eu/"/>
            <person name="Pajon A."/>
            <person name="Turner K."/>
            <person name="Parkhill J."/>
            <person name="Bernalier A."/>
        </authorList>
    </citation>
    <scope>NUCLEOTIDE SEQUENCE [LARGE SCALE GENOMIC DNA]</scope>
    <source>
        <strain evidence="13">Type strain: 18P13</strain>
    </source>
</reference>
<evidence type="ECO:0000313" key="13">
    <source>
        <dbReference type="EMBL" id="CBL17971.1"/>
    </source>
</evidence>
<evidence type="ECO:0000256" key="3">
    <source>
        <dbReference type="ARBA" id="ARBA00012438"/>
    </source>
</evidence>
<reference evidence="13" key="2">
    <citation type="submission" date="2010-03" db="EMBL/GenBank/DDBJ databases">
        <authorList>
            <person name="Pajon A."/>
        </authorList>
    </citation>
    <scope>NUCLEOTIDE SEQUENCE</scope>
    <source>
        <strain evidence="13">Type strain: 18P13</strain>
    </source>
</reference>
<keyword evidence="9" id="KW-0902">Two-component regulatory system</keyword>
<dbReference type="PANTHER" id="PTHR45436">
    <property type="entry name" value="SENSOR HISTIDINE KINASE YKOH"/>
    <property type="match status" value="1"/>
</dbReference>
<dbReference type="InterPro" id="IPR005467">
    <property type="entry name" value="His_kinase_dom"/>
</dbReference>
<dbReference type="Pfam" id="PF00512">
    <property type="entry name" value="HisKA"/>
    <property type="match status" value="1"/>
</dbReference>
<feature type="transmembrane region" description="Helical" evidence="11">
    <location>
        <begin position="117"/>
        <end position="135"/>
    </location>
</feature>
<dbReference type="KEGG" id="rch:RUM_19310"/>
<evidence type="ECO:0000256" key="9">
    <source>
        <dbReference type="ARBA" id="ARBA00023012"/>
    </source>
</evidence>